<evidence type="ECO:0000313" key="4">
    <source>
        <dbReference type="EMBL" id="KAK0458206.1"/>
    </source>
</evidence>
<keyword evidence="2" id="KW-1133">Transmembrane helix</keyword>
<dbReference type="RefSeq" id="XP_060330494.1">
    <property type="nucleotide sequence ID" value="XM_060473225.1"/>
</dbReference>
<dbReference type="GeneID" id="85356773"/>
<sequence>MMVAYIITAMLLCNPYRSHASFIGAVKVYNVVRIQCCTRLVPIVMSGIDSCLKIAKLTAAAGEMAPFPFVKGAAQCVIERASKNKEDMQELAESIVAILVVVRDTTICVEYQTRSPRGIRQYLRATKISDDIGAYRQRVQMAKEDFLVRTMTMTRLALSDVQDEITTRFGTLAERNITSAIKDNIEEMRTWGVRDIIPGDIYVIKPATLSFRSCRAIGYKDSYCTVENSNTLKIIREYQALGDDKEDAIEQLYQALDVFVKQKFAFRTQTLAQIFGVCRSSNLPAIIFHGTTRVPFKQYLYNLTAKRFVQFYPELYQDLQSVSEVFGTTRINPMSMSMAKLYLGNLSYDRYILGFFRLDLSVQMQENRIRLMYGLSQSTVPLHSQISRWMTSSSSRKGELRNHYDAISVSHLRSAIRNPFPLRNHNAPLYLPGSVVTNPPYTPRKPSRPDSPRTQSTLVGRVRPWPHEWEWDVHLKKLGKEVIILSLDNGLVSVGPSFFDGSQYDIEIHVRSRAEIVQSWIAQASKLYSCLRSRGYGDDAEVYIQEGGHLLQLETTADWRTPLDIYFTVDIDLKDKYGRCHLCNLGKDRHALSLSMTAPVIDYRTNTIESLPFVSYFRACDVDSLEEEGIFTVQAHMLQAKWWWQWLKTGADVCEYFGWLLLEILDSSTGEWMLDGTVSEESSRPASVISDKRGQILNEEHNSAPRGTDVVTRSTEAAQAGKAPTKMEIVSAVQYDISTRTVIIIFIAIGIQFVLLSSFQNHL</sequence>
<evidence type="ECO:0000256" key="3">
    <source>
        <dbReference type="SAM" id="SignalP"/>
    </source>
</evidence>
<feature type="region of interest" description="Disordered" evidence="1">
    <location>
        <begin position="438"/>
        <end position="458"/>
    </location>
</feature>
<feature type="chain" id="PRO_5041371143" evidence="3">
    <location>
        <begin position="21"/>
        <end position="763"/>
    </location>
</feature>
<keyword evidence="3" id="KW-0732">Signal</keyword>
<reference evidence="4" key="1">
    <citation type="submission" date="2023-06" db="EMBL/GenBank/DDBJ databases">
        <authorList>
            <consortium name="Lawrence Berkeley National Laboratory"/>
            <person name="Ahrendt S."/>
            <person name="Sahu N."/>
            <person name="Indic B."/>
            <person name="Wong-Bajracharya J."/>
            <person name="Merenyi Z."/>
            <person name="Ke H.-M."/>
            <person name="Monk M."/>
            <person name="Kocsube S."/>
            <person name="Drula E."/>
            <person name="Lipzen A."/>
            <person name="Balint B."/>
            <person name="Henrissat B."/>
            <person name="Andreopoulos B."/>
            <person name="Martin F.M."/>
            <person name="Harder C.B."/>
            <person name="Rigling D."/>
            <person name="Ford K.L."/>
            <person name="Foster G.D."/>
            <person name="Pangilinan J."/>
            <person name="Papanicolaou A."/>
            <person name="Barry K."/>
            <person name="LaButti K."/>
            <person name="Viragh M."/>
            <person name="Koriabine M."/>
            <person name="Yan M."/>
            <person name="Riley R."/>
            <person name="Champramary S."/>
            <person name="Plett K.L."/>
            <person name="Tsai I.J."/>
            <person name="Slot J."/>
            <person name="Sipos G."/>
            <person name="Plett J."/>
            <person name="Nagy L.G."/>
            <person name="Grigoriev I.V."/>
        </authorList>
    </citation>
    <scope>NUCLEOTIDE SEQUENCE</scope>
    <source>
        <strain evidence="4">CCBAS 213</strain>
    </source>
</reference>
<evidence type="ECO:0000313" key="5">
    <source>
        <dbReference type="Proteomes" id="UP001175211"/>
    </source>
</evidence>
<dbReference type="EMBL" id="JAUEPS010000018">
    <property type="protein sequence ID" value="KAK0458206.1"/>
    <property type="molecule type" value="Genomic_DNA"/>
</dbReference>
<protein>
    <submittedName>
        <fullName evidence="4">Uncharacterized protein</fullName>
    </submittedName>
</protein>
<evidence type="ECO:0000256" key="1">
    <source>
        <dbReference type="SAM" id="MobiDB-lite"/>
    </source>
</evidence>
<evidence type="ECO:0000256" key="2">
    <source>
        <dbReference type="SAM" id="Phobius"/>
    </source>
</evidence>
<dbReference type="Proteomes" id="UP001175211">
    <property type="component" value="Unassembled WGS sequence"/>
</dbReference>
<organism evidence="4 5">
    <name type="scientific">Armillaria tabescens</name>
    <name type="common">Ringless honey mushroom</name>
    <name type="synonym">Agaricus tabescens</name>
    <dbReference type="NCBI Taxonomy" id="1929756"/>
    <lineage>
        <taxon>Eukaryota</taxon>
        <taxon>Fungi</taxon>
        <taxon>Dikarya</taxon>
        <taxon>Basidiomycota</taxon>
        <taxon>Agaricomycotina</taxon>
        <taxon>Agaricomycetes</taxon>
        <taxon>Agaricomycetidae</taxon>
        <taxon>Agaricales</taxon>
        <taxon>Marasmiineae</taxon>
        <taxon>Physalacriaceae</taxon>
        <taxon>Desarmillaria</taxon>
    </lineage>
</organism>
<feature type="transmembrane region" description="Helical" evidence="2">
    <location>
        <begin position="741"/>
        <end position="759"/>
    </location>
</feature>
<name>A0AA39N4U9_ARMTA</name>
<gene>
    <name evidence="4" type="ORF">EV420DRAFT_1544157</name>
</gene>
<feature type="signal peptide" evidence="3">
    <location>
        <begin position="1"/>
        <end position="20"/>
    </location>
</feature>
<keyword evidence="5" id="KW-1185">Reference proteome</keyword>
<keyword evidence="2" id="KW-0472">Membrane</keyword>
<proteinExistence type="predicted"/>
<comment type="caution">
    <text evidence="4">The sequence shown here is derived from an EMBL/GenBank/DDBJ whole genome shotgun (WGS) entry which is preliminary data.</text>
</comment>
<accession>A0AA39N4U9</accession>
<dbReference type="AlphaFoldDB" id="A0AA39N4U9"/>
<keyword evidence="2" id="KW-0812">Transmembrane</keyword>